<dbReference type="Proteomes" id="UP001151295">
    <property type="component" value="Unassembled WGS sequence"/>
</dbReference>
<dbReference type="EMBL" id="JANBQD010000013">
    <property type="protein sequence ID" value="KAJ1994251.1"/>
    <property type="molecule type" value="Genomic_DNA"/>
</dbReference>
<reference evidence="2" key="1">
    <citation type="submission" date="2022-07" db="EMBL/GenBank/DDBJ databases">
        <title>Phylogenomic reconstructions and comparative analyses of Kickxellomycotina fungi.</title>
        <authorList>
            <person name="Reynolds N.K."/>
            <person name="Stajich J.E."/>
            <person name="Barry K."/>
            <person name="Grigoriev I.V."/>
            <person name="Crous P."/>
            <person name="Smith M.E."/>
        </authorList>
    </citation>
    <scope>NUCLEOTIDE SEQUENCE</scope>
    <source>
        <strain evidence="2">BCRC 34882</strain>
    </source>
</reference>
<keyword evidence="3" id="KW-1185">Reference proteome</keyword>
<organism evidence="2 3">
    <name type="scientific">Coemansia umbellata</name>
    <dbReference type="NCBI Taxonomy" id="1424467"/>
    <lineage>
        <taxon>Eukaryota</taxon>
        <taxon>Fungi</taxon>
        <taxon>Fungi incertae sedis</taxon>
        <taxon>Zoopagomycota</taxon>
        <taxon>Kickxellomycotina</taxon>
        <taxon>Kickxellomycetes</taxon>
        <taxon>Kickxellales</taxon>
        <taxon>Kickxellaceae</taxon>
        <taxon>Coemansia</taxon>
    </lineage>
</organism>
<evidence type="ECO:0000256" key="1">
    <source>
        <dbReference type="SAM" id="SignalP"/>
    </source>
</evidence>
<evidence type="ECO:0000313" key="2">
    <source>
        <dbReference type="EMBL" id="KAJ1994251.1"/>
    </source>
</evidence>
<keyword evidence="1" id="KW-0732">Signal</keyword>
<name>A0ABQ8PRC4_9FUNG</name>
<proteinExistence type="predicted"/>
<feature type="signal peptide" evidence="1">
    <location>
        <begin position="1"/>
        <end position="19"/>
    </location>
</feature>
<gene>
    <name evidence="2" type="ORF">EDC05_001693</name>
</gene>
<evidence type="ECO:0000313" key="3">
    <source>
        <dbReference type="Proteomes" id="UP001151295"/>
    </source>
</evidence>
<protein>
    <submittedName>
        <fullName evidence="2">Uncharacterized protein</fullName>
    </submittedName>
</protein>
<sequence length="96" mass="9982">MHFSLSSIVIISLFSGCMAAPVFFGDTVFDPFTGSGSSTASFGAVDSAGNSFVRVDHDTRIQGQNIAGLRVNSVDNQQSGPGIAADHAFVVDVNNE</sequence>
<comment type="caution">
    <text evidence="2">The sequence shown here is derived from an EMBL/GenBank/DDBJ whole genome shotgun (WGS) entry which is preliminary data.</text>
</comment>
<feature type="chain" id="PRO_5045199576" evidence="1">
    <location>
        <begin position="20"/>
        <end position="96"/>
    </location>
</feature>
<accession>A0ABQ8PRC4</accession>